<reference evidence="2" key="1">
    <citation type="submission" date="2022-03" db="EMBL/GenBank/DDBJ databases">
        <authorList>
            <person name="Martin C."/>
        </authorList>
    </citation>
    <scope>NUCLEOTIDE SEQUENCE</scope>
</reference>
<dbReference type="PANTHER" id="PTHR46769">
    <property type="entry name" value="POLYCYSTIC KIDNEY AND HEPATIC DISEASE 1 (AUTOSOMAL RECESSIVE)-LIKE 1"/>
    <property type="match status" value="1"/>
</dbReference>
<sequence>GKPISPTWTHLGSTAAAGATSITLNEAVSGWTVGDEIVIATTGGRHSQKETETRTITAISGTTLTLDSALVYEHLGVSETFSDGTTVQFRAEVGLLTRNVVVKGSRDMQWADEIEACPDGFNTG</sequence>
<keyword evidence="1" id="KW-0732">Signal</keyword>
<protein>
    <submittedName>
        <fullName evidence="2">Uncharacterized protein</fullName>
    </submittedName>
</protein>
<dbReference type="InterPro" id="IPR052387">
    <property type="entry name" value="Fibrocystin"/>
</dbReference>
<proteinExistence type="predicted"/>
<evidence type="ECO:0000313" key="3">
    <source>
        <dbReference type="Proteomes" id="UP000749559"/>
    </source>
</evidence>
<dbReference type="PANTHER" id="PTHR46769:SF2">
    <property type="entry name" value="FIBROCYSTIN-L ISOFORM 2 PRECURSOR-RELATED"/>
    <property type="match status" value="1"/>
</dbReference>
<dbReference type="OrthoDB" id="120976at2759"/>
<organism evidence="2 3">
    <name type="scientific">Owenia fusiformis</name>
    <name type="common">Polychaete worm</name>
    <dbReference type="NCBI Taxonomy" id="6347"/>
    <lineage>
        <taxon>Eukaryota</taxon>
        <taxon>Metazoa</taxon>
        <taxon>Spiralia</taxon>
        <taxon>Lophotrochozoa</taxon>
        <taxon>Annelida</taxon>
        <taxon>Polychaeta</taxon>
        <taxon>Sedentaria</taxon>
        <taxon>Canalipalpata</taxon>
        <taxon>Sabellida</taxon>
        <taxon>Oweniida</taxon>
        <taxon>Oweniidae</taxon>
        <taxon>Owenia</taxon>
    </lineage>
</organism>
<feature type="non-terminal residue" evidence="2">
    <location>
        <position position="124"/>
    </location>
</feature>
<dbReference type="Proteomes" id="UP000749559">
    <property type="component" value="Unassembled WGS sequence"/>
</dbReference>
<dbReference type="AlphaFoldDB" id="A0A8J1UKE0"/>
<keyword evidence="3" id="KW-1185">Reference proteome</keyword>
<evidence type="ECO:0000313" key="2">
    <source>
        <dbReference type="EMBL" id="CAH1803035.1"/>
    </source>
</evidence>
<dbReference type="EMBL" id="CAIIXF020000223">
    <property type="protein sequence ID" value="CAH1803035.1"/>
    <property type="molecule type" value="Genomic_DNA"/>
</dbReference>
<name>A0A8J1UKE0_OWEFU</name>
<evidence type="ECO:0000256" key="1">
    <source>
        <dbReference type="ARBA" id="ARBA00022729"/>
    </source>
</evidence>
<feature type="non-terminal residue" evidence="2">
    <location>
        <position position="1"/>
    </location>
</feature>
<gene>
    <name evidence="2" type="ORF">OFUS_LOCUS26664</name>
</gene>
<comment type="caution">
    <text evidence="2">The sequence shown here is derived from an EMBL/GenBank/DDBJ whole genome shotgun (WGS) entry which is preliminary data.</text>
</comment>
<accession>A0A8J1UKE0</accession>